<dbReference type="RefSeq" id="WP_125031746.1">
    <property type="nucleotide sequence ID" value="NZ_JAPXVP010000005.1"/>
</dbReference>
<proteinExistence type="predicted"/>
<evidence type="ECO:0000313" key="2">
    <source>
        <dbReference type="Proteomes" id="UP000285794"/>
    </source>
</evidence>
<accession>A0A425XXJ8</accession>
<dbReference type="AlphaFoldDB" id="A0A425XXJ8"/>
<sequence length="225" mass="26253">MKLKISILFVILSFACQGQNFKFSLRAGYGDYQLKEVKEMQQELLEYSQLVNAKSVHEFSDQIYYGLTANYLIGKKDNLGIDFAYYATGGRNHLRDYSGEYKLDMFLHAYRLGLDYHHQIFIKGKFDCNLGIEGGIIFSNMKIKEKYYLKDMGANYDTFNLKAQSYFMEPFFLSSYHYNEKISLDFKCGYEICNNGDLESDTYGDLHRDVLWLGLRVSLGLSYYL</sequence>
<dbReference type="OrthoDB" id="852489at2"/>
<dbReference type="Proteomes" id="UP000285794">
    <property type="component" value="Unassembled WGS sequence"/>
</dbReference>
<name>A0A425XXJ8_9BACT</name>
<dbReference type="PROSITE" id="PS51257">
    <property type="entry name" value="PROKAR_LIPOPROTEIN"/>
    <property type="match status" value="1"/>
</dbReference>
<dbReference type="EMBL" id="QQWG01000020">
    <property type="protein sequence ID" value="RRG19399.1"/>
    <property type="molecule type" value="Genomic_DNA"/>
</dbReference>
<comment type="caution">
    <text evidence="1">The sequence shown here is derived from an EMBL/GenBank/DDBJ whole genome shotgun (WGS) entry which is preliminary data.</text>
</comment>
<protein>
    <recommendedName>
        <fullName evidence="3">Outer membrane protein beta-barrel domain-containing protein</fullName>
    </recommendedName>
</protein>
<gene>
    <name evidence="1" type="ORF">DWB61_15230</name>
</gene>
<evidence type="ECO:0000313" key="1">
    <source>
        <dbReference type="EMBL" id="RRG19399.1"/>
    </source>
</evidence>
<organism evidence="1 2">
    <name type="scientific">Ancylomarina euxinus</name>
    <dbReference type="NCBI Taxonomy" id="2283627"/>
    <lineage>
        <taxon>Bacteria</taxon>
        <taxon>Pseudomonadati</taxon>
        <taxon>Bacteroidota</taxon>
        <taxon>Bacteroidia</taxon>
        <taxon>Marinilabiliales</taxon>
        <taxon>Marinifilaceae</taxon>
        <taxon>Ancylomarina</taxon>
    </lineage>
</organism>
<reference evidence="1 2" key="1">
    <citation type="submission" date="2018-07" db="EMBL/GenBank/DDBJ databases">
        <title>Draft genome sequence of Ancylomarina sp. M1P.</title>
        <authorList>
            <person name="Yadav S."/>
            <person name="Villanueva L."/>
            <person name="Damste J.S.S."/>
        </authorList>
    </citation>
    <scope>NUCLEOTIDE SEQUENCE [LARGE SCALE GENOMIC DNA]</scope>
    <source>
        <strain evidence="1 2">M1P</strain>
    </source>
</reference>
<evidence type="ECO:0008006" key="3">
    <source>
        <dbReference type="Google" id="ProtNLM"/>
    </source>
</evidence>
<keyword evidence="2" id="KW-1185">Reference proteome</keyword>